<evidence type="ECO:0000259" key="3">
    <source>
        <dbReference type="PROSITE" id="PS50089"/>
    </source>
</evidence>
<dbReference type="InterPro" id="IPR013083">
    <property type="entry name" value="Znf_RING/FYVE/PHD"/>
</dbReference>
<dbReference type="CDD" id="cd16494">
    <property type="entry name" value="RING-CH-C4HC3_ZSWM2"/>
    <property type="match status" value="1"/>
</dbReference>
<feature type="region of interest" description="Disordered" evidence="2">
    <location>
        <begin position="1"/>
        <end position="45"/>
    </location>
</feature>
<dbReference type="SUPFAM" id="SSF57850">
    <property type="entry name" value="RING/U-box"/>
    <property type="match status" value="1"/>
</dbReference>
<gene>
    <name evidence="5" type="ORF">PG993_011644</name>
</gene>
<evidence type="ECO:0000256" key="1">
    <source>
        <dbReference type="PROSITE-ProRule" id="PRU00175"/>
    </source>
</evidence>
<evidence type="ECO:0000259" key="4">
    <source>
        <dbReference type="PROSITE" id="PS50966"/>
    </source>
</evidence>
<dbReference type="EMBL" id="JAQQWK010000011">
    <property type="protein sequence ID" value="KAK8023578.1"/>
    <property type="molecule type" value="Genomic_DNA"/>
</dbReference>
<organism evidence="5 6">
    <name type="scientific">Apiospora rasikravindrae</name>
    <dbReference type="NCBI Taxonomy" id="990691"/>
    <lineage>
        <taxon>Eukaryota</taxon>
        <taxon>Fungi</taxon>
        <taxon>Dikarya</taxon>
        <taxon>Ascomycota</taxon>
        <taxon>Pezizomycotina</taxon>
        <taxon>Sordariomycetes</taxon>
        <taxon>Xylariomycetidae</taxon>
        <taxon>Amphisphaeriales</taxon>
        <taxon>Apiosporaceae</taxon>
        <taxon>Apiospora</taxon>
    </lineage>
</organism>
<evidence type="ECO:0000256" key="2">
    <source>
        <dbReference type="SAM" id="MobiDB-lite"/>
    </source>
</evidence>
<keyword evidence="1" id="KW-0863">Zinc-finger</keyword>
<dbReference type="PROSITE" id="PS50089">
    <property type="entry name" value="ZF_RING_2"/>
    <property type="match status" value="1"/>
</dbReference>
<keyword evidence="1" id="KW-0862">Zinc</keyword>
<sequence>MAGQSSIGASRKRKQPEPEYSYQPQEEVEEKPKKSRKKDPSEEKRLREIYQRATSQRFYVLGRTRCGDASCPEEIVELTGSTGNIYHVHIARQPTCDCPHGLKRNQCKHILYVLSRVLHARFDLVYQLALLSSELREIFERAPPIEVGDDAEGAAGAAEDKNRKAIEGDCPICFNEFEASDQTVYCKATCGNNIHTQCFEMWAATKRQTPGAKDQVTCPMCRSLWQGDDDVVKKILNTGVVGREGYVNVADQLGISRVRDTSSYYDGPTRGGSGYYGGVRFSSGYGGWGRRRYW</sequence>
<dbReference type="InterPro" id="IPR007527">
    <property type="entry name" value="Znf_SWIM"/>
</dbReference>
<dbReference type="InterPro" id="IPR039903">
    <property type="entry name" value="Zswim2"/>
</dbReference>
<evidence type="ECO:0000313" key="5">
    <source>
        <dbReference type="EMBL" id="KAK8023578.1"/>
    </source>
</evidence>
<keyword evidence="1" id="KW-0479">Metal-binding</keyword>
<name>A0ABR1S0D4_9PEZI</name>
<comment type="caution">
    <text evidence="5">The sequence shown here is derived from an EMBL/GenBank/DDBJ whole genome shotgun (WGS) entry which is preliminary data.</text>
</comment>
<keyword evidence="6" id="KW-1185">Reference proteome</keyword>
<dbReference type="Pfam" id="PF13639">
    <property type="entry name" value="zf-RING_2"/>
    <property type="match status" value="1"/>
</dbReference>
<dbReference type="PANTHER" id="PTHR21540:SF0">
    <property type="entry name" value="PHD FAMILY PROTEIN"/>
    <property type="match status" value="1"/>
</dbReference>
<proteinExistence type="predicted"/>
<dbReference type="InterPro" id="IPR001841">
    <property type="entry name" value="Znf_RING"/>
</dbReference>
<evidence type="ECO:0000313" key="6">
    <source>
        <dbReference type="Proteomes" id="UP001444661"/>
    </source>
</evidence>
<dbReference type="Proteomes" id="UP001444661">
    <property type="component" value="Unassembled WGS sequence"/>
</dbReference>
<feature type="domain" description="SWIM-type" evidence="4">
    <location>
        <begin position="86"/>
        <end position="118"/>
    </location>
</feature>
<dbReference type="Gene3D" id="3.30.40.10">
    <property type="entry name" value="Zinc/RING finger domain, C3HC4 (zinc finger)"/>
    <property type="match status" value="1"/>
</dbReference>
<dbReference type="PROSITE" id="PS50966">
    <property type="entry name" value="ZF_SWIM"/>
    <property type="match status" value="1"/>
</dbReference>
<accession>A0ABR1S0D4</accession>
<protein>
    <submittedName>
        <fullName evidence="5">Znf1</fullName>
    </submittedName>
</protein>
<reference evidence="5 6" key="1">
    <citation type="submission" date="2023-01" db="EMBL/GenBank/DDBJ databases">
        <title>Analysis of 21 Apiospora genomes using comparative genomics revels a genus with tremendous synthesis potential of carbohydrate active enzymes and secondary metabolites.</title>
        <authorList>
            <person name="Sorensen T."/>
        </authorList>
    </citation>
    <scope>NUCLEOTIDE SEQUENCE [LARGE SCALE GENOMIC DNA]</scope>
    <source>
        <strain evidence="5 6">CBS 33761</strain>
    </source>
</reference>
<dbReference type="SMART" id="SM00184">
    <property type="entry name" value="RING"/>
    <property type="match status" value="1"/>
</dbReference>
<feature type="domain" description="RING-type" evidence="3">
    <location>
        <begin position="170"/>
        <end position="222"/>
    </location>
</feature>
<dbReference type="PANTHER" id="PTHR21540">
    <property type="entry name" value="RING FINGER AND SWIM DOMAIN-CONTAINING PROTEIN 2"/>
    <property type="match status" value="1"/>
</dbReference>